<accession>A0A9D1LTB8</accession>
<dbReference type="SUPFAM" id="SSF53850">
    <property type="entry name" value="Periplasmic binding protein-like II"/>
    <property type="match status" value="1"/>
</dbReference>
<reference evidence="2" key="1">
    <citation type="submission" date="2020-10" db="EMBL/GenBank/DDBJ databases">
        <authorList>
            <person name="Gilroy R."/>
        </authorList>
    </citation>
    <scope>NUCLEOTIDE SEQUENCE</scope>
    <source>
        <strain evidence="2">ChiSjej4B22-9803</strain>
    </source>
</reference>
<dbReference type="Proteomes" id="UP000824111">
    <property type="component" value="Unassembled WGS sequence"/>
</dbReference>
<sequence>MKKLLATILAGTLLLSVCGCGNSGEGENTADSGKTQLVVGNWPDQEGNKTLYDNQMKTKEAFETAYPDIEIIPDEYGYDVQTFTAKAEGGTLPTLYTTHFTEVDKIVDMGYAADITDAAKEYGYYDNMNEVIFNSASRDGKLYLVPGSMYSLGLILNMDLFEQAGLVEEDGTPMAPKTFDELIEVGRTIKEKTGVPAFVFPTTEGGGGWNFTVLAWNFGGTFMEQDADGNWQATFNSPECIAALQYLKDLKWEYDLLPQNTLVNNAETSKLIGTNQVAMSFGHPSQARIPIRNYGMSKDSLGYAQMPAGPERHVTLIGGDYRVFVNDATPEEIDAGFKWLEFIGVSPNLTEDAKVQMENNVKTDVENGMIIGIEDLSLWGEDSEVYQYNKELRDKYCNVNINHIKLYNDKTGLEFQTEEPVCAQDLYQILDRCIQNVLNNENADCAQIMADAANEFQTNYLDYENEK</sequence>
<dbReference type="InterPro" id="IPR050490">
    <property type="entry name" value="Bact_solute-bd_prot1"/>
</dbReference>
<keyword evidence="1" id="KW-0732">Signal</keyword>
<proteinExistence type="predicted"/>
<dbReference type="PANTHER" id="PTHR43649:SF16">
    <property type="entry name" value="SUGAR-BINDING LIPOPROTEIN"/>
    <property type="match status" value="1"/>
</dbReference>
<protein>
    <submittedName>
        <fullName evidence="2">Extracellular solute-binding protein</fullName>
    </submittedName>
</protein>
<feature type="signal peptide" evidence="1">
    <location>
        <begin position="1"/>
        <end position="23"/>
    </location>
</feature>
<dbReference type="PROSITE" id="PS51257">
    <property type="entry name" value="PROKAR_LIPOPROTEIN"/>
    <property type="match status" value="1"/>
</dbReference>
<evidence type="ECO:0000256" key="1">
    <source>
        <dbReference type="SAM" id="SignalP"/>
    </source>
</evidence>
<dbReference type="EMBL" id="DVND01000001">
    <property type="protein sequence ID" value="HIU47725.1"/>
    <property type="molecule type" value="Genomic_DNA"/>
</dbReference>
<gene>
    <name evidence="2" type="ORF">IAB04_00010</name>
</gene>
<organism evidence="2 3">
    <name type="scientific">Candidatus Avimonoglobus intestinipullorum</name>
    <dbReference type="NCBI Taxonomy" id="2840699"/>
    <lineage>
        <taxon>Bacteria</taxon>
        <taxon>Bacillati</taxon>
        <taxon>Bacillota</taxon>
        <taxon>Clostridia</taxon>
        <taxon>Eubacteriales</taxon>
        <taxon>Candidatus Avimonoglobus</taxon>
    </lineage>
</organism>
<comment type="caution">
    <text evidence="2">The sequence shown here is derived from an EMBL/GenBank/DDBJ whole genome shotgun (WGS) entry which is preliminary data.</text>
</comment>
<evidence type="ECO:0000313" key="3">
    <source>
        <dbReference type="Proteomes" id="UP000824111"/>
    </source>
</evidence>
<reference evidence="2" key="2">
    <citation type="journal article" date="2021" name="PeerJ">
        <title>Extensive microbial diversity within the chicken gut microbiome revealed by metagenomics and culture.</title>
        <authorList>
            <person name="Gilroy R."/>
            <person name="Ravi A."/>
            <person name="Getino M."/>
            <person name="Pursley I."/>
            <person name="Horton D.L."/>
            <person name="Alikhan N.F."/>
            <person name="Baker D."/>
            <person name="Gharbi K."/>
            <person name="Hall N."/>
            <person name="Watson M."/>
            <person name="Adriaenssens E.M."/>
            <person name="Foster-Nyarko E."/>
            <person name="Jarju S."/>
            <person name="Secka A."/>
            <person name="Antonio M."/>
            <person name="Oren A."/>
            <person name="Chaudhuri R.R."/>
            <person name="La Ragione R."/>
            <person name="Hildebrand F."/>
            <person name="Pallen M.J."/>
        </authorList>
    </citation>
    <scope>NUCLEOTIDE SEQUENCE</scope>
    <source>
        <strain evidence="2">ChiSjej4B22-9803</strain>
    </source>
</reference>
<dbReference type="Gene3D" id="3.40.190.10">
    <property type="entry name" value="Periplasmic binding protein-like II"/>
    <property type="match status" value="1"/>
</dbReference>
<feature type="chain" id="PRO_5039710702" evidence="1">
    <location>
        <begin position="24"/>
        <end position="467"/>
    </location>
</feature>
<dbReference type="AlphaFoldDB" id="A0A9D1LTB8"/>
<dbReference type="InterPro" id="IPR006059">
    <property type="entry name" value="SBP"/>
</dbReference>
<evidence type="ECO:0000313" key="2">
    <source>
        <dbReference type="EMBL" id="HIU47725.1"/>
    </source>
</evidence>
<dbReference type="PANTHER" id="PTHR43649">
    <property type="entry name" value="ARABINOSE-BINDING PROTEIN-RELATED"/>
    <property type="match status" value="1"/>
</dbReference>
<dbReference type="Pfam" id="PF01547">
    <property type="entry name" value="SBP_bac_1"/>
    <property type="match status" value="1"/>
</dbReference>
<name>A0A9D1LTB8_9FIRM</name>